<sequence length="78" mass="9232">MKHSISGFANCRVLKKNEQIFFGLQLRVQQVKRAERDLPDGKPFVNVSDVRAKIENAQHTVILYIDRRKEFYQLEKKN</sequence>
<comment type="caution">
    <text evidence="1">The sequence shown here is derived from an EMBL/GenBank/DDBJ whole genome shotgun (WGS) entry which is preliminary data.</text>
</comment>
<keyword evidence="2" id="KW-1185">Reference proteome</keyword>
<protein>
    <submittedName>
        <fullName evidence="1">Nuclease SbcCD subunit</fullName>
    </submittedName>
</protein>
<reference evidence="1 2" key="1">
    <citation type="submission" date="2024-07" db="EMBL/GenBank/DDBJ databases">
        <title>Enhanced genomic and transcriptomic resources for Trichinella pseudospiralis and T. spiralis underpin the discovery of pronounced molecular differences between stages and species.</title>
        <authorList>
            <person name="Pasi K.K."/>
            <person name="La Rosa G."/>
            <person name="Gomez-Morales M.A."/>
            <person name="Tosini F."/>
            <person name="Sumanam S."/>
            <person name="Young N.D."/>
            <person name="Chang B.C."/>
            <person name="Robin G.B."/>
        </authorList>
    </citation>
    <scope>NUCLEOTIDE SEQUENCE [LARGE SCALE GENOMIC DNA]</scope>
    <source>
        <strain evidence="1">ISS534</strain>
    </source>
</reference>
<evidence type="ECO:0000313" key="1">
    <source>
        <dbReference type="EMBL" id="KAL1238712.1"/>
    </source>
</evidence>
<name>A0ABR3KJI3_TRISP</name>
<evidence type="ECO:0000313" key="2">
    <source>
        <dbReference type="Proteomes" id="UP001558632"/>
    </source>
</evidence>
<accession>A0ABR3KJI3</accession>
<gene>
    <name evidence="1" type="ORF">TSPI_02305</name>
</gene>
<dbReference type="Proteomes" id="UP001558632">
    <property type="component" value="Unassembled WGS sequence"/>
</dbReference>
<dbReference type="EMBL" id="JBEUSY010000288">
    <property type="protein sequence ID" value="KAL1238712.1"/>
    <property type="molecule type" value="Genomic_DNA"/>
</dbReference>
<proteinExistence type="predicted"/>
<organism evidence="1 2">
    <name type="scientific">Trichinella spiralis</name>
    <name type="common">Trichina worm</name>
    <dbReference type="NCBI Taxonomy" id="6334"/>
    <lineage>
        <taxon>Eukaryota</taxon>
        <taxon>Metazoa</taxon>
        <taxon>Ecdysozoa</taxon>
        <taxon>Nematoda</taxon>
        <taxon>Enoplea</taxon>
        <taxon>Dorylaimia</taxon>
        <taxon>Trichinellida</taxon>
        <taxon>Trichinellidae</taxon>
        <taxon>Trichinella</taxon>
    </lineage>
</organism>